<keyword evidence="2" id="KW-0732">Signal</keyword>
<name>A0A1Z4BYI4_9GAMM</name>
<accession>A0A1Z4BYI4</accession>
<feature type="signal peptide" evidence="2">
    <location>
        <begin position="1"/>
        <end position="18"/>
    </location>
</feature>
<dbReference type="Proteomes" id="UP000197019">
    <property type="component" value="Chromosome"/>
</dbReference>
<evidence type="ECO:0000256" key="1">
    <source>
        <dbReference type="SAM" id="MobiDB-lite"/>
    </source>
</evidence>
<feature type="chain" id="PRO_5013323456" description="Translation initiation factor IF-2" evidence="2">
    <location>
        <begin position="19"/>
        <end position="110"/>
    </location>
</feature>
<organism evidence="3 4">
    <name type="scientific">Methylovulum psychrotolerans</name>
    <dbReference type="NCBI Taxonomy" id="1704499"/>
    <lineage>
        <taxon>Bacteria</taxon>
        <taxon>Pseudomonadati</taxon>
        <taxon>Pseudomonadota</taxon>
        <taxon>Gammaproteobacteria</taxon>
        <taxon>Methylococcales</taxon>
        <taxon>Methylococcaceae</taxon>
        <taxon>Methylovulum</taxon>
    </lineage>
</organism>
<feature type="region of interest" description="Disordered" evidence="1">
    <location>
        <begin position="17"/>
        <end position="110"/>
    </location>
</feature>
<gene>
    <name evidence="3" type="ORF">CEK71_09925</name>
</gene>
<dbReference type="AlphaFoldDB" id="A0A1Z4BYI4"/>
<evidence type="ECO:0000313" key="4">
    <source>
        <dbReference type="Proteomes" id="UP000197019"/>
    </source>
</evidence>
<dbReference type="EMBL" id="CP022129">
    <property type="protein sequence ID" value="ASF46367.1"/>
    <property type="molecule type" value="Genomic_DNA"/>
</dbReference>
<evidence type="ECO:0008006" key="5">
    <source>
        <dbReference type="Google" id="ProtNLM"/>
    </source>
</evidence>
<protein>
    <recommendedName>
        <fullName evidence="5">Translation initiation factor IF-2</fullName>
    </recommendedName>
</protein>
<dbReference type="KEGG" id="mpsy:CEK71_09925"/>
<evidence type="ECO:0000256" key="2">
    <source>
        <dbReference type="SAM" id="SignalP"/>
    </source>
</evidence>
<sequence length="110" mass="11764">MYKLIAVMLLILSFPALSDEDDDNDNSNNVQNGAYGQAYPAQGNPYGNGSNLGNGQQVPPGYGSNYPTYKTPPPANRYGKLGRQRGQGARPHHRVNGMKPNKSGRGGGDD</sequence>
<dbReference type="RefSeq" id="WP_088619239.1">
    <property type="nucleotide sequence ID" value="NZ_CP022129.1"/>
</dbReference>
<keyword evidence="4" id="KW-1185">Reference proteome</keyword>
<feature type="compositionally biased region" description="Polar residues" evidence="1">
    <location>
        <begin position="45"/>
        <end position="57"/>
    </location>
</feature>
<proteinExistence type="predicted"/>
<reference evidence="3 4" key="1">
    <citation type="submission" date="2017-06" db="EMBL/GenBank/DDBJ databases">
        <title>Genome Sequencing of the methanotroph Methylovulum psychrotolerants str. HV10-M2 isolated from a high-altitude environment.</title>
        <authorList>
            <person name="Mateos-Rivera A."/>
        </authorList>
    </citation>
    <scope>NUCLEOTIDE SEQUENCE [LARGE SCALE GENOMIC DNA]</scope>
    <source>
        <strain evidence="3 4">HV10_M2</strain>
    </source>
</reference>
<evidence type="ECO:0000313" key="3">
    <source>
        <dbReference type="EMBL" id="ASF46367.1"/>
    </source>
</evidence>